<keyword evidence="7" id="KW-0449">Lipoprotein</keyword>
<evidence type="ECO:0000313" key="11">
    <source>
        <dbReference type="Proteomes" id="UP001389717"/>
    </source>
</evidence>
<evidence type="ECO:0000256" key="3">
    <source>
        <dbReference type="ARBA" id="ARBA00022544"/>
    </source>
</evidence>
<keyword evidence="3" id="KW-0309">Germination</keyword>
<keyword evidence="5" id="KW-0472">Membrane</keyword>
<comment type="caution">
    <text evidence="10">The sequence shown here is derived from an EMBL/GenBank/DDBJ whole genome shotgun (WGS) entry which is preliminary data.</text>
</comment>
<dbReference type="InterPro" id="IPR057336">
    <property type="entry name" value="GerAC_N"/>
</dbReference>
<dbReference type="EMBL" id="JBBYAF010000031">
    <property type="protein sequence ID" value="MEL3973602.1"/>
    <property type="molecule type" value="Genomic_DNA"/>
</dbReference>
<protein>
    <submittedName>
        <fullName evidence="10">Ger(X)C family spore germination protein</fullName>
    </submittedName>
</protein>
<evidence type="ECO:0000256" key="5">
    <source>
        <dbReference type="ARBA" id="ARBA00023136"/>
    </source>
</evidence>
<evidence type="ECO:0000256" key="6">
    <source>
        <dbReference type="ARBA" id="ARBA00023139"/>
    </source>
</evidence>
<dbReference type="PANTHER" id="PTHR35789">
    <property type="entry name" value="SPORE GERMINATION PROTEIN B3"/>
    <property type="match status" value="1"/>
</dbReference>
<keyword evidence="4" id="KW-0732">Signal</keyword>
<keyword evidence="6" id="KW-0564">Palmitate</keyword>
<dbReference type="PANTHER" id="PTHR35789:SF1">
    <property type="entry name" value="SPORE GERMINATION PROTEIN B3"/>
    <property type="match status" value="1"/>
</dbReference>
<sequence length="400" mass="44748">MKILKVSIILLLVLSLVSGCWNRRELSELVIALAIGLDKTDDGFRFTVQLINPTVSSEATKKGAVGSTVRTISAEGQTLFSAWRKLTKKSPRKTYFAHVQLLVLQEKLVKEDISKFLDPLIRDHDFRTDFYVLVSKENNAKEILTTLTFLEPIPALSLKSMLAASNENLGTATVYEFDEVLEDLKTKGKELVISGVRVKGDPEEGSMVPSTETSNPKSYLMLEDLAVFKESKIIGWFNEDQSKGYNYSQGRMKSTAEVLSCPMNKEGKLTVEIIRSNASMDAKLIKGVPKLTIDVEAEGNIVDVECKLDPSDLKILKEIEKDLTKKIKSEIKETIQVSQEEFQSDTLGFGSVVHRKEPAYWRKNKDRWADLFPEIQYDIKVSAKVRNTGSLGQSLSEKGG</sequence>
<keyword evidence="11" id="KW-1185">Reference proteome</keyword>
<dbReference type="Pfam" id="PF25198">
    <property type="entry name" value="Spore_GerAC_N"/>
    <property type="match status" value="1"/>
</dbReference>
<gene>
    <name evidence="10" type="ORF">AAEO50_15030</name>
</gene>
<feature type="domain" description="Spore germination GerAC-like C-terminal" evidence="8">
    <location>
        <begin position="224"/>
        <end position="389"/>
    </location>
</feature>
<evidence type="ECO:0000256" key="1">
    <source>
        <dbReference type="ARBA" id="ARBA00004635"/>
    </source>
</evidence>
<dbReference type="NCBIfam" id="TIGR02887">
    <property type="entry name" value="spore_ger_x_C"/>
    <property type="match status" value="1"/>
</dbReference>
<dbReference type="InterPro" id="IPR038501">
    <property type="entry name" value="Spore_GerAC_C_sf"/>
</dbReference>
<name>A0ABU9KBV4_9BACI</name>
<dbReference type="RefSeq" id="WP_341985099.1">
    <property type="nucleotide sequence ID" value="NZ_JBBYAF010000031.1"/>
</dbReference>
<evidence type="ECO:0000259" key="9">
    <source>
        <dbReference type="Pfam" id="PF25198"/>
    </source>
</evidence>
<evidence type="ECO:0000313" key="10">
    <source>
        <dbReference type="EMBL" id="MEL3973602.1"/>
    </source>
</evidence>
<evidence type="ECO:0000256" key="2">
    <source>
        <dbReference type="ARBA" id="ARBA00007886"/>
    </source>
</evidence>
<dbReference type="PROSITE" id="PS51257">
    <property type="entry name" value="PROKAR_LIPOPROTEIN"/>
    <property type="match status" value="1"/>
</dbReference>
<dbReference type="Proteomes" id="UP001389717">
    <property type="component" value="Unassembled WGS sequence"/>
</dbReference>
<evidence type="ECO:0000256" key="7">
    <source>
        <dbReference type="ARBA" id="ARBA00023288"/>
    </source>
</evidence>
<dbReference type="InterPro" id="IPR046953">
    <property type="entry name" value="Spore_GerAC-like_C"/>
</dbReference>
<comment type="similarity">
    <text evidence="2">Belongs to the GerABKC lipoprotein family.</text>
</comment>
<dbReference type="InterPro" id="IPR008844">
    <property type="entry name" value="Spore_GerAC-like"/>
</dbReference>
<dbReference type="Pfam" id="PF05504">
    <property type="entry name" value="Spore_GerAC"/>
    <property type="match status" value="1"/>
</dbReference>
<proteinExistence type="inferred from homology"/>
<organism evidence="10 11">
    <name type="scientific">Rossellomorea oryzaecorticis</name>
    <dbReference type="NCBI Taxonomy" id="1396505"/>
    <lineage>
        <taxon>Bacteria</taxon>
        <taxon>Bacillati</taxon>
        <taxon>Bacillota</taxon>
        <taxon>Bacilli</taxon>
        <taxon>Bacillales</taxon>
        <taxon>Bacillaceae</taxon>
        <taxon>Rossellomorea</taxon>
    </lineage>
</organism>
<feature type="domain" description="Spore germination protein N-terminal" evidence="9">
    <location>
        <begin position="22"/>
        <end position="197"/>
    </location>
</feature>
<accession>A0ABU9KBV4</accession>
<evidence type="ECO:0000259" key="8">
    <source>
        <dbReference type="Pfam" id="PF05504"/>
    </source>
</evidence>
<evidence type="ECO:0000256" key="4">
    <source>
        <dbReference type="ARBA" id="ARBA00022729"/>
    </source>
</evidence>
<comment type="subcellular location">
    <subcellularLocation>
        <location evidence="1">Membrane</location>
        <topology evidence="1">Lipid-anchor</topology>
    </subcellularLocation>
</comment>
<reference evidence="10 11" key="1">
    <citation type="submission" date="2024-04" db="EMBL/GenBank/DDBJ databases">
        <title>Bacillus oryzaecorticis sp. nov., a moderately halophilic bacterium isolated from rice husks.</title>
        <authorList>
            <person name="Zhu H.-S."/>
        </authorList>
    </citation>
    <scope>NUCLEOTIDE SEQUENCE [LARGE SCALE GENOMIC DNA]</scope>
    <source>
        <strain evidence="10 11">ZC255</strain>
    </source>
</reference>
<dbReference type="Gene3D" id="3.30.300.210">
    <property type="entry name" value="Nutrient germinant receptor protein C, domain 3"/>
    <property type="match status" value="1"/>
</dbReference>